<organism evidence="1 2">
    <name type="scientific">Bipolaricaulis sibiricus</name>
    <dbReference type="NCBI Taxonomy" id="2501609"/>
    <lineage>
        <taxon>Bacteria</taxon>
        <taxon>Candidatus Bipolaricaulota</taxon>
        <taxon>Candidatus Bipolaricaulia</taxon>
        <taxon>Candidatus Bipolaricaulales</taxon>
        <taxon>Candidatus Bipolaricaulaceae</taxon>
        <taxon>Candidatus Bipolaricaulis</taxon>
    </lineage>
</organism>
<dbReference type="KEGG" id="bih:BIP78_0169"/>
<dbReference type="AlphaFoldDB" id="A0A410FSB9"/>
<proteinExistence type="predicted"/>
<sequence length="57" mass="6523">MPPRRTRPAAATPVLVAASDFPGETFRALKEKKIRQFGHYRTRQLVLQSWAEGKEAR</sequence>
<dbReference type="EMBL" id="CP034928">
    <property type="protein sequence ID" value="QAA75937.1"/>
    <property type="molecule type" value="Genomic_DNA"/>
</dbReference>
<reference evidence="2" key="1">
    <citation type="submission" date="2018-12" db="EMBL/GenBank/DDBJ databases">
        <title>Complete genome sequence of an uncultured bacterium of the candidate phylum Bipolaricaulota.</title>
        <authorList>
            <person name="Kadnikov V.V."/>
            <person name="Mardanov A.V."/>
            <person name="Beletsky A.V."/>
            <person name="Frank Y.A."/>
            <person name="Karnachuk O.V."/>
            <person name="Ravin N.V."/>
        </authorList>
    </citation>
    <scope>NUCLEOTIDE SEQUENCE [LARGE SCALE GENOMIC DNA]</scope>
</reference>
<protein>
    <submittedName>
        <fullName evidence="1">Uncharacterized protein</fullName>
    </submittedName>
</protein>
<evidence type="ECO:0000313" key="1">
    <source>
        <dbReference type="EMBL" id="QAA75937.1"/>
    </source>
</evidence>
<dbReference type="Proteomes" id="UP000287233">
    <property type="component" value="Chromosome"/>
</dbReference>
<accession>A0A410FSB9</accession>
<gene>
    <name evidence="1" type="ORF">BIP78_0169</name>
</gene>
<evidence type="ECO:0000313" key="2">
    <source>
        <dbReference type="Proteomes" id="UP000287233"/>
    </source>
</evidence>
<name>A0A410FSB9_BIPS1</name>